<protein>
    <submittedName>
        <fullName evidence="2">MarR family winged helix-turn-helix transcriptional regulator</fullName>
    </submittedName>
</protein>
<evidence type="ECO:0000313" key="2">
    <source>
        <dbReference type="EMBL" id="MFG1703122.1"/>
    </source>
</evidence>
<dbReference type="PANTHER" id="PTHR33164:SF43">
    <property type="entry name" value="HTH-TYPE TRANSCRIPTIONAL REPRESSOR YETL"/>
    <property type="match status" value="1"/>
</dbReference>
<reference evidence="2 3" key="1">
    <citation type="submission" date="2024-10" db="EMBL/GenBank/DDBJ databases">
        <authorList>
            <person name="Topkara A.R."/>
            <person name="Saygin H."/>
        </authorList>
    </citation>
    <scope>NUCLEOTIDE SEQUENCE [LARGE SCALE GENOMIC DNA]</scope>
    <source>
        <strain evidence="2 3">M3C6</strain>
    </source>
</reference>
<dbReference type="RefSeq" id="WP_393163555.1">
    <property type="nucleotide sequence ID" value="NZ_JBICRM010000004.1"/>
</dbReference>
<dbReference type="InterPro" id="IPR000835">
    <property type="entry name" value="HTH_MarR-typ"/>
</dbReference>
<dbReference type="Pfam" id="PF12802">
    <property type="entry name" value="MarR_2"/>
    <property type="match status" value="1"/>
</dbReference>
<evidence type="ECO:0000259" key="1">
    <source>
        <dbReference type="PROSITE" id="PS50995"/>
    </source>
</evidence>
<feature type="domain" description="HTH marR-type" evidence="1">
    <location>
        <begin position="10"/>
        <end position="142"/>
    </location>
</feature>
<accession>A0ABW7A6Z6</accession>
<dbReference type="PANTHER" id="PTHR33164">
    <property type="entry name" value="TRANSCRIPTIONAL REGULATOR, MARR FAMILY"/>
    <property type="match status" value="1"/>
</dbReference>
<comment type="caution">
    <text evidence="2">The sequence shown here is derived from an EMBL/GenBank/DDBJ whole genome shotgun (WGS) entry which is preliminary data.</text>
</comment>
<keyword evidence="3" id="KW-1185">Reference proteome</keyword>
<dbReference type="PROSITE" id="PS50995">
    <property type="entry name" value="HTH_MARR_2"/>
    <property type="match status" value="1"/>
</dbReference>
<dbReference type="EMBL" id="JBICRM010000004">
    <property type="protein sequence ID" value="MFG1703122.1"/>
    <property type="molecule type" value="Genomic_DNA"/>
</dbReference>
<dbReference type="Gene3D" id="1.10.10.10">
    <property type="entry name" value="Winged helix-like DNA-binding domain superfamily/Winged helix DNA-binding domain"/>
    <property type="match status" value="1"/>
</dbReference>
<name>A0ABW7A6Z6_9ACTN</name>
<proteinExistence type="predicted"/>
<dbReference type="Proteomes" id="UP001603978">
    <property type="component" value="Unassembled WGS sequence"/>
</dbReference>
<dbReference type="InterPro" id="IPR036390">
    <property type="entry name" value="WH_DNA-bd_sf"/>
</dbReference>
<dbReference type="InterPro" id="IPR036388">
    <property type="entry name" value="WH-like_DNA-bd_sf"/>
</dbReference>
<dbReference type="InterPro" id="IPR039422">
    <property type="entry name" value="MarR/SlyA-like"/>
</dbReference>
<dbReference type="SMART" id="SM00347">
    <property type="entry name" value="HTH_MARR"/>
    <property type="match status" value="1"/>
</dbReference>
<gene>
    <name evidence="2" type="ORF">ACFLIM_08005</name>
</gene>
<dbReference type="SUPFAM" id="SSF46785">
    <property type="entry name" value="Winged helix' DNA-binding domain"/>
    <property type="match status" value="1"/>
</dbReference>
<organism evidence="2 3">
    <name type="scientific">Nonomuraea marmarensis</name>
    <dbReference type="NCBI Taxonomy" id="3351344"/>
    <lineage>
        <taxon>Bacteria</taxon>
        <taxon>Bacillati</taxon>
        <taxon>Actinomycetota</taxon>
        <taxon>Actinomycetes</taxon>
        <taxon>Streptosporangiales</taxon>
        <taxon>Streptosporangiaceae</taxon>
        <taxon>Nonomuraea</taxon>
    </lineage>
</organism>
<sequence length="144" mass="16222">MMTQTEIPEATRLAMALVGLSHHVLHLFNDVGRGHDLTAQQTELICAVIVRGRTRMADLSKLLHLEKSNLSGLVDRAEQRGLIVRTRDPKDRRATWVELTAEGERLAMRTHGVVTERLNRLVDQLPAEDQRRLTAVVEQITTGE</sequence>
<dbReference type="PRINTS" id="PR00598">
    <property type="entry name" value="HTHMARR"/>
</dbReference>
<evidence type="ECO:0000313" key="3">
    <source>
        <dbReference type="Proteomes" id="UP001603978"/>
    </source>
</evidence>